<evidence type="ECO:0000256" key="4">
    <source>
        <dbReference type="ARBA" id="ARBA00022723"/>
    </source>
</evidence>
<accession>A0A1D8B324</accession>
<dbReference type="EMBL" id="CP017298">
    <property type="protein sequence ID" value="AOS47519.1"/>
    <property type="molecule type" value="Genomic_DNA"/>
</dbReference>
<gene>
    <name evidence="10" type="ORF">BH719_06395</name>
</gene>
<comment type="similarity">
    <text evidence="7">Belongs to the xylose isomerase family.</text>
</comment>
<dbReference type="GO" id="GO:0005737">
    <property type="term" value="C:cytoplasm"/>
    <property type="evidence" value="ECO:0007669"/>
    <property type="project" value="UniProtKB-SubCell"/>
</dbReference>
<keyword evidence="5 7" id="KW-0413">Isomerase</keyword>
<evidence type="ECO:0000256" key="3">
    <source>
        <dbReference type="ARBA" id="ARBA00022490"/>
    </source>
</evidence>
<dbReference type="AlphaFoldDB" id="A0A1D8B324"/>
<evidence type="ECO:0000256" key="7">
    <source>
        <dbReference type="RuleBase" id="RU000609"/>
    </source>
</evidence>
<dbReference type="Proteomes" id="UP000095214">
    <property type="component" value="Chromosome"/>
</dbReference>
<evidence type="ECO:0000256" key="8">
    <source>
        <dbReference type="RuleBase" id="RU000610"/>
    </source>
</evidence>
<evidence type="ECO:0000313" key="10">
    <source>
        <dbReference type="EMBL" id="AOS47519.1"/>
    </source>
</evidence>
<evidence type="ECO:0000313" key="11">
    <source>
        <dbReference type="Proteomes" id="UP000095214"/>
    </source>
</evidence>
<name>A0A1D8B324_9ACTO</name>
<keyword evidence="11" id="KW-1185">Reference proteome</keyword>
<dbReference type="InterPro" id="IPR001998">
    <property type="entry name" value="Xylose_isomerase"/>
</dbReference>
<dbReference type="OrthoDB" id="9763981at2"/>
<evidence type="ECO:0000256" key="6">
    <source>
        <dbReference type="ARBA" id="ARBA00023277"/>
    </source>
</evidence>
<dbReference type="PROSITE" id="PS51415">
    <property type="entry name" value="XYLOSE_ISOMERASE"/>
    <property type="match status" value="1"/>
</dbReference>
<dbReference type="PANTHER" id="PTHR12110">
    <property type="entry name" value="HYDROXYPYRUVATE ISOMERASE"/>
    <property type="match status" value="1"/>
</dbReference>
<reference evidence="10 11" key="1">
    <citation type="submission" date="2016-09" db="EMBL/GenBank/DDBJ databases">
        <title>Complete genome sequence of Actinomyces hongkongensis HKU8.</title>
        <authorList>
            <person name="Gao Y.-X."/>
            <person name="Zhou Y.-Y."/>
            <person name="Xie Y."/>
            <person name="Wang M."/>
            <person name="Wang S.-J."/>
            <person name="Shen S.-G."/>
        </authorList>
    </citation>
    <scope>NUCLEOTIDE SEQUENCE [LARGE SCALE GENOMIC DNA]</scope>
    <source>
        <strain evidence="10 11">HKU8</strain>
    </source>
</reference>
<dbReference type="PANTHER" id="PTHR12110:SF52">
    <property type="entry name" value="XYLOSE ISOMERASE"/>
    <property type="match status" value="1"/>
</dbReference>
<evidence type="ECO:0000256" key="1">
    <source>
        <dbReference type="ARBA" id="ARBA00004496"/>
    </source>
</evidence>
<keyword evidence="7" id="KW-0859">Xylose metabolism</keyword>
<proteinExistence type="inferred from homology"/>
<dbReference type="GO" id="GO:0042732">
    <property type="term" value="P:D-xylose metabolic process"/>
    <property type="evidence" value="ECO:0007669"/>
    <property type="project" value="UniProtKB-KW"/>
</dbReference>
<dbReference type="SUPFAM" id="SSF51658">
    <property type="entry name" value="Xylose isomerase-like"/>
    <property type="match status" value="1"/>
</dbReference>
<evidence type="ECO:0000256" key="2">
    <source>
        <dbReference type="ARBA" id="ARBA00018232"/>
    </source>
</evidence>
<feature type="domain" description="Xylose isomerase-like TIM barrel" evidence="9">
    <location>
        <begin position="35"/>
        <end position="264"/>
    </location>
</feature>
<dbReference type="Gene3D" id="3.20.20.150">
    <property type="entry name" value="Divalent-metal-dependent TIM barrel enzymes"/>
    <property type="match status" value="1"/>
</dbReference>
<keyword evidence="6 7" id="KW-0119">Carbohydrate metabolism</keyword>
<comment type="subunit">
    <text evidence="8">Homotetramer.</text>
</comment>
<dbReference type="GO" id="GO:0046872">
    <property type="term" value="F:metal ion binding"/>
    <property type="evidence" value="ECO:0007669"/>
    <property type="project" value="UniProtKB-KW"/>
</dbReference>
<dbReference type="KEGG" id="phon:BH719_06395"/>
<evidence type="ECO:0000259" key="9">
    <source>
        <dbReference type="Pfam" id="PF01261"/>
    </source>
</evidence>
<dbReference type="EC" id="5.3.1.5" evidence="7"/>
<dbReference type="PRINTS" id="PR00688">
    <property type="entry name" value="XYLOSISMRASE"/>
</dbReference>
<dbReference type="InterPro" id="IPR013022">
    <property type="entry name" value="Xyl_isomerase-like_TIM-brl"/>
</dbReference>
<dbReference type="InterPro" id="IPR050312">
    <property type="entry name" value="IolE/XylAMocC-like"/>
</dbReference>
<keyword evidence="4 7" id="KW-0479">Metal-binding</keyword>
<dbReference type="GO" id="GO:0009045">
    <property type="term" value="F:xylose isomerase activity"/>
    <property type="evidence" value="ECO:0007669"/>
    <property type="project" value="UniProtKB-EC"/>
</dbReference>
<dbReference type="InterPro" id="IPR036237">
    <property type="entry name" value="Xyl_isomerase-like_sf"/>
</dbReference>
<protein>
    <recommendedName>
        <fullName evidence="2 7">Xylose isomerase</fullName>
        <ecNumber evidence="7">5.3.1.5</ecNumber>
    </recommendedName>
</protein>
<organism evidence="10 11">
    <name type="scientific">Pauljensenia hongkongensis</name>
    <dbReference type="NCBI Taxonomy" id="178339"/>
    <lineage>
        <taxon>Bacteria</taxon>
        <taxon>Bacillati</taxon>
        <taxon>Actinomycetota</taxon>
        <taxon>Actinomycetes</taxon>
        <taxon>Actinomycetales</taxon>
        <taxon>Actinomycetaceae</taxon>
        <taxon>Pauljensenia</taxon>
    </lineage>
</organism>
<comment type="subcellular location">
    <subcellularLocation>
        <location evidence="1 8">Cytoplasm</location>
    </subcellularLocation>
</comment>
<sequence>MTRFKYTVGPWNVAEGTDVYGPPTRQPLAMREKVARFAEMGFSAIQFHDDDAVPDIASKSVAQIEDEAHELRALLDSLGVGCEFVAPRLWFDPAFKDGAYTAPKKEDWERAMWRTERSIDIANILGADLVVLWLAREGTLCMESKPPVAMIRQLVRSLDRMLAYDDHVRIAIEPKPNEPIDRSYAGTAGHAIALGDMTADPSRCGILVESAHSVLAGLDPTHDMAFGLASGKLFSVHLNDQNGMKFDQDKIFGSESLRSAFNQIKLLVDNDYGSNGECIGLDVKAMRSTGDRFGFKHLENSLRVVRLMEDKAALYDQSVVDSLVAEDDYEGLEMYILELLLGV</sequence>
<dbReference type="Pfam" id="PF01261">
    <property type="entry name" value="AP_endonuc_2"/>
    <property type="match status" value="1"/>
</dbReference>
<dbReference type="RefSeq" id="WP_034255332.1">
    <property type="nucleotide sequence ID" value="NZ_CP017298.1"/>
</dbReference>
<dbReference type="STRING" id="178339.BH719_06395"/>
<keyword evidence="3" id="KW-0963">Cytoplasm</keyword>
<evidence type="ECO:0000256" key="5">
    <source>
        <dbReference type="ARBA" id="ARBA00023235"/>
    </source>
</evidence>
<comment type="catalytic activity">
    <reaction evidence="7">
        <text>alpha-D-xylose = alpha-D-xylulofuranose</text>
        <dbReference type="Rhea" id="RHEA:22816"/>
        <dbReference type="ChEBI" id="CHEBI:28518"/>
        <dbReference type="ChEBI" id="CHEBI:188998"/>
        <dbReference type="EC" id="5.3.1.5"/>
    </reaction>
</comment>